<comment type="pathway">
    <text evidence="7">tRNA modification; N(7)-methylguanine-tRNA biosynthesis.</text>
</comment>
<dbReference type="STRING" id="1353528.DT23_01390"/>
<dbReference type="GO" id="GO:0043527">
    <property type="term" value="C:tRNA methyltransferase complex"/>
    <property type="evidence" value="ECO:0007669"/>
    <property type="project" value="TreeGrafter"/>
</dbReference>
<evidence type="ECO:0000256" key="8">
    <source>
        <dbReference type="SAM" id="MobiDB-lite"/>
    </source>
</evidence>
<dbReference type="PANTHER" id="PTHR23417:SF14">
    <property type="entry name" value="PENTACOTRIPEPTIDE-REPEAT REGION OF PRORP DOMAIN-CONTAINING PROTEIN"/>
    <property type="match status" value="1"/>
</dbReference>
<dbReference type="AlphaFoldDB" id="A0A074K1P4"/>
<feature type="binding site" evidence="7">
    <location>
        <position position="152"/>
    </location>
    <ligand>
        <name>S-adenosyl-L-methionine</name>
        <dbReference type="ChEBI" id="CHEBI:59789"/>
    </ligand>
</feature>
<dbReference type="Pfam" id="PF02390">
    <property type="entry name" value="Methyltransf_4"/>
    <property type="match status" value="1"/>
</dbReference>
<comment type="similarity">
    <text evidence="7">Belongs to the class I-like SAM-binding methyltransferase superfamily. TrmB family.</text>
</comment>
<proteinExistence type="inferred from homology"/>
<evidence type="ECO:0000256" key="2">
    <source>
        <dbReference type="ARBA" id="ARBA00003015"/>
    </source>
</evidence>
<dbReference type="EC" id="2.1.1.33" evidence="7"/>
<keyword evidence="4 7" id="KW-0808">Transferase</keyword>
<dbReference type="PANTHER" id="PTHR23417">
    <property type="entry name" value="3-DEOXY-D-MANNO-OCTULOSONIC-ACID TRANSFERASE/TRNA GUANINE-N 7 - -METHYLTRANSFERASE"/>
    <property type="match status" value="1"/>
</dbReference>
<accession>A0A074K1P4</accession>
<dbReference type="UniPathway" id="UPA00989"/>
<keyword evidence="10" id="KW-1185">Reference proteome</keyword>
<dbReference type="EMBL" id="AUNB01000001">
    <property type="protein sequence ID" value="KEO61653.1"/>
    <property type="molecule type" value="Genomic_DNA"/>
</dbReference>
<comment type="caution">
    <text evidence="7">Lacks conserved residue(s) required for the propagation of feature annotation.</text>
</comment>
<evidence type="ECO:0000256" key="3">
    <source>
        <dbReference type="ARBA" id="ARBA00022603"/>
    </source>
</evidence>
<dbReference type="Gene3D" id="3.40.50.150">
    <property type="entry name" value="Vaccinia Virus protein VP39"/>
    <property type="match status" value="1"/>
</dbReference>
<comment type="caution">
    <text evidence="9">The sequence shown here is derived from an EMBL/GenBank/DDBJ whole genome shotgun (WGS) entry which is preliminary data.</text>
</comment>
<evidence type="ECO:0000256" key="5">
    <source>
        <dbReference type="ARBA" id="ARBA00022691"/>
    </source>
</evidence>
<keyword evidence="5 7" id="KW-0949">S-adenosyl-L-methionine</keyword>
<evidence type="ECO:0000313" key="9">
    <source>
        <dbReference type="EMBL" id="KEO61653.1"/>
    </source>
</evidence>
<dbReference type="OrthoDB" id="9802090at2"/>
<reference evidence="9 10" key="1">
    <citation type="journal article" date="2015" name="Antonie Van Leeuwenhoek">
        <title>Thioclava indica sp. nov., isolated from surface seawater of the Indian Ocean.</title>
        <authorList>
            <person name="Liu Y."/>
            <person name="Lai Q."/>
            <person name="Du J."/>
            <person name="Xu H."/>
            <person name="Jiang L."/>
            <person name="Shao Z."/>
        </authorList>
    </citation>
    <scope>NUCLEOTIDE SEQUENCE [LARGE SCALE GENOMIC DNA]</scope>
    <source>
        <strain evidence="9 10">DT23-4</strain>
    </source>
</reference>
<dbReference type="PROSITE" id="PS51625">
    <property type="entry name" value="SAM_MT_TRMB"/>
    <property type="match status" value="1"/>
</dbReference>
<evidence type="ECO:0000256" key="7">
    <source>
        <dbReference type="HAMAP-Rule" id="MF_01057"/>
    </source>
</evidence>
<feature type="region of interest" description="Disordered" evidence="8">
    <location>
        <begin position="1"/>
        <end position="20"/>
    </location>
</feature>
<dbReference type="GO" id="GO:0008176">
    <property type="term" value="F:tRNA (guanine(46)-N7)-methyltransferase activity"/>
    <property type="evidence" value="ECO:0007669"/>
    <property type="project" value="UniProtKB-UniRule"/>
</dbReference>
<dbReference type="SUPFAM" id="SSF53335">
    <property type="entry name" value="S-adenosyl-L-methionine-dependent methyltransferases"/>
    <property type="match status" value="1"/>
</dbReference>
<feature type="binding site" evidence="7">
    <location>
        <position position="156"/>
    </location>
    <ligand>
        <name>substrate</name>
    </ligand>
</feature>
<dbReference type="Proteomes" id="UP000027471">
    <property type="component" value="Unassembled WGS sequence"/>
</dbReference>
<feature type="binding site" evidence="7">
    <location>
        <position position="78"/>
    </location>
    <ligand>
        <name>S-adenosyl-L-methionine</name>
        <dbReference type="ChEBI" id="CHEBI:59789"/>
    </ligand>
</feature>
<evidence type="ECO:0000313" key="10">
    <source>
        <dbReference type="Proteomes" id="UP000027471"/>
    </source>
</evidence>
<dbReference type="InterPro" id="IPR055361">
    <property type="entry name" value="tRNA_methyltr_TrmB_bact"/>
</dbReference>
<evidence type="ECO:0000256" key="1">
    <source>
        <dbReference type="ARBA" id="ARBA00000142"/>
    </source>
</evidence>
<evidence type="ECO:0000256" key="6">
    <source>
        <dbReference type="ARBA" id="ARBA00022694"/>
    </source>
</evidence>
<organism evidence="9 10">
    <name type="scientific">Thioclava indica</name>
    <dbReference type="NCBI Taxonomy" id="1353528"/>
    <lineage>
        <taxon>Bacteria</taxon>
        <taxon>Pseudomonadati</taxon>
        <taxon>Pseudomonadota</taxon>
        <taxon>Alphaproteobacteria</taxon>
        <taxon>Rhodobacterales</taxon>
        <taxon>Paracoccaceae</taxon>
        <taxon>Thioclava</taxon>
    </lineage>
</organism>
<gene>
    <name evidence="7" type="primary">trmB</name>
    <name evidence="9" type="ORF">DT23_01390</name>
</gene>
<evidence type="ECO:0000256" key="4">
    <source>
        <dbReference type="ARBA" id="ARBA00022679"/>
    </source>
</evidence>
<keyword evidence="3 7" id="KW-0489">Methyltransferase</keyword>
<dbReference type="CDD" id="cd02440">
    <property type="entry name" value="AdoMet_MTases"/>
    <property type="match status" value="1"/>
</dbReference>
<sequence length="258" mass="29382">MTQHDDPSGDSAHLDPNAAPWRNFYGRRNGKTLNKAQKDYLREDLAALTPGAVGWDVNPDRNPLDMVTRFHGKPVWLEVGFGGGEHIAHMAQTYPDVEIIGCEPYVNGVAMLLGKLRRARISNIAVHPGDARDLMDVLPEASIDKAFLLYPDPWPKSKHHRRRFVTQEHLEPLHRALKPGAEFRVATDIPDYVRQAVQEIPQAGFEAQFSVPAAFDFDDPQPVSGDWDTPWDDWLSTRYEQKALREGRKPHYLTYRRV</sequence>
<dbReference type="HAMAP" id="MF_01057">
    <property type="entry name" value="tRNA_methyltr_TrmB"/>
    <property type="match status" value="1"/>
</dbReference>
<feature type="binding site" evidence="7">
    <location>
        <position position="103"/>
    </location>
    <ligand>
        <name>S-adenosyl-L-methionine</name>
        <dbReference type="ChEBI" id="CHEBI:59789"/>
    </ligand>
</feature>
<comment type="catalytic activity">
    <reaction evidence="1 7">
        <text>guanosine(46) in tRNA + S-adenosyl-L-methionine = N(7)-methylguanosine(46) in tRNA + S-adenosyl-L-homocysteine</text>
        <dbReference type="Rhea" id="RHEA:42708"/>
        <dbReference type="Rhea" id="RHEA-COMP:10188"/>
        <dbReference type="Rhea" id="RHEA-COMP:10189"/>
        <dbReference type="ChEBI" id="CHEBI:57856"/>
        <dbReference type="ChEBI" id="CHEBI:59789"/>
        <dbReference type="ChEBI" id="CHEBI:74269"/>
        <dbReference type="ChEBI" id="CHEBI:74480"/>
        <dbReference type="EC" id="2.1.1.33"/>
    </reaction>
</comment>
<dbReference type="InterPro" id="IPR029063">
    <property type="entry name" value="SAM-dependent_MTases_sf"/>
</dbReference>
<protein>
    <recommendedName>
        <fullName evidence="7">tRNA (guanine-N(7)-)-methyltransferase</fullName>
        <ecNumber evidence="7">2.1.1.33</ecNumber>
    </recommendedName>
    <alternativeName>
        <fullName evidence="7">tRNA (guanine(46)-N(7))-methyltransferase</fullName>
    </alternativeName>
    <alternativeName>
        <fullName evidence="7">tRNA(m7G46)-methyltransferase</fullName>
    </alternativeName>
</protein>
<keyword evidence="6 7" id="KW-0819">tRNA processing</keyword>
<comment type="function">
    <text evidence="2 7">Catalyzes the formation of N(7)-methylguanine at position 46 (m7G46) in tRNA.</text>
</comment>
<dbReference type="RefSeq" id="WP_038127379.1">
    <property type="nucleotide sequence ID" value="NZ_AUNB01000001.1"/>
</dbReference>
<name>A0A074K1P4_9RHOB</name>
<feature type="binding site" evidence="7">
    <location>
        <begin position="237"/>
        <end position="240"/>
    </location>
    <ligand>
        <name>substrate</name>
    </ligand>
</feature>
<dbReference type="eggNOG" id="COG0220">
    <property type="taxonomic scope" value="Bacteria"/>
</dbReference>
<feature type="binding site" evidence="7">
    <location>
        <position position="130"/>
    </location>
    <ligand>
        <name>S-adenosyl-L-methionine</name>
        <dbReference type="ChEBI" id="CHEBI:59789"/>
    </ligand>
</feature>
<dbReference type="InterPro" id="IPR003358">
    <property type="entry name" value="tRNA_(Gua-N-7)_MeTrfase_Trmb"/>
</dbReference>
<feature type="binding site" evidence="7">
    <location>
        <position position="188"/>
    </location>
    <ligand>
        <name>substrate</name>
    </ligand>
</feature>